<proteinExistence type="inferred from homology"/>
<keyword evidence="9" id="KW-1185">Reference proteome</keyword>
<sequence>MAGLSSAQVATTPAPLAAPVAASAANTCKVPAWPIWRDFTTHFIQPDGRVLDASTPQQHSSSEGQSYGMFFALVAGDQAMFDKLWRWSVSNLAGGDISKQLPAWYWGRQKDGSWGVLDKNSASDADLWFAYVLLEAGELWQRADYTRDAQQLLKRIENEEIADLPGLGPMLLPGKNDFARPDHLWQLNPSYLPVPVLRRLALASPNGPWSRIAENTAAMMPAVSPKGFVADWVSYRGTSPTSGVFVVDPVKGDLGSYDAIRSYMWAGMTPPEDPLAAPVLRALDGMTTATAAAGTPPERVQTTTGSSTGSGPFGFSAALIPYFQAKGQPWLADLQRRRVDTQLQQSLLPERVRGRQPPYYDVVLSMFSLGWADDRYRFLSTGKVQLSWEKTCPRATTR</sequence>
<dbReference type="GO" id="GO:0030245">
    <property type="term" value="P:cellulose catabolic process"/>
    <property type="evidence" value="ECO:0007669"/>
    <property type="project" value="UniProtKB-KW"/>
</dbReference>
<gene>
    <name evidence="8" type="primary">bcsZ</name>
    <name evidence="8" type="ORF">FXN63_17325</name>
</gene>
<organism evidence="8 9">
    <name type="scientific">Pigmentiphaga aceris</name>
    <dbReference type="NCBI Taxonomy" id="1940612"/>
    <lineage>
        <taxon>Bacteria</taxon>
        <taxon>Pseudomonadati</taxon>
        <taxon>Pseudomonadota</taxon>
        <taxon>Betaproteobacteria</taxon>
        <taxon>Burkholderiales</taxon>
        <taxon>Alcaligenaceae</taxon>
        <taxon>Pigmentiphaga</taxon>
    </lineage>
</organism>
<keyword evidence="7" id="KW-0119">Carbohydrate metabolism</keyword>
<dbReference type="OrthoDB" id="9766708at2"/>
<evidence type="ECO:0000256" key="7">
    <source>
        <dbReference type="ARBA" id="ARBA00023326"/>
    </source>
</evidence>
<protein>
    <recommendedName>
        <fullName evidence="3">cellulase</fullName>
        <ecNumber evidence="3">3.2.1.4</ecNumber>
    </recommendedName>
</protein>
<evidence type="ECO:0000256" key="4">
    <source>
        <dbReference type="ARBA" id="ARBA00022801"/>
    </source>
</evidence>
<dbReference type="PRINTS" id="PR00735">
    <property type="entry name" value="GLHYDRLASE8"/>
</dbReference>
<dbReference type="Proteomes" id="UP000325161">
    <property type="component" value="Chromosome"/>
</dbReference>
<accession>A0A5C0B866</accession>
<dbReference type="SUPFAM" id="SSF48208">
    <property type="entry name" value="Six-hairpin glycosidases"/>
    <property type="match status" value="1"/>
</dbReference>
<evidence type="ECO:0000256" key="6">
    <source>
        <dbReference type="ARBA" id="ARBA00023295"/>
    </source>
</evidence>
<evidence type="ECO:0000313" key="8">
    <source>
        <dbReference type="EMBL" id="QEI09391.1"/>
    </source>
</evidence>
<dbReference type="InterPro" id="IPR002037">
    <property type="entry name" value="Glyco_hydro_8"/>
</dbReference>
<evidence type="ECO:0000313" key="9">
    <source>
        <dbReference type="Proteomes" id="UP000325161"/>
    </source>
</evidence>
<comment type="catalytic activity">
    <reaction evidence="1">
        <text>Endohydrolysis of (1-&gt;4)-beta-D-glucosidic linkages in cellulose, lichenin and cereal beta-D-glucans.</text>
        <dbReference type="EC" id="3.2.1.4"/>
    </reaction>
</comment>
<keyword evidence="5" id="KW-0136">Cellulose degradation</keyword>
<dbReference type="Gene3D" id="1.50.10.10">
    <property type="match status" value="1"/>
</dbReference>
<dbReference type="InterPro" id="IPR008928">
    <property type="entry name" value="6-hairpin_glycosidase_sf"/>
</dbReference>
<keyword evidence="7" id="KW-0624">Polysaccharide degradation</keyword>
<dbReference type="Pfam" id="PF01270">
    <property type="entry name" value="Glyco_hydro_8"/>
    <property type="match status" value="1"/>
</dbReference>
<dbReference type="GO" id="GO:0008810">
    <property type="term" value="F:cellulase activity"/>
    <property type="evidence" value="ECO:0007669"/>
    <property type="project" value="UniProtKB-EC"/>
</dbReference>
<keyword evidence="4 8" id="KW-0378">Hydrolase</keyword>
<dbReference type="KEGG" id="pacr:FXN63_17325"/>
<evidence type="ECO:0000256" key="3">
    <source>
        <dbReference type="ARBA" id="ARBA00012601"/>
    </source>
</evidence>
<evidence type="ECO:0000256" key="2">
    <source>
        <dbReference type="ARBA" id="ARBA00009209"/>
    </source>
</evidence>
<dbReference type="EC" id="3.2.1.4" evidence="3"/>
<name>A0A5C0B866_9BURK</name>
<evidence type="ECO:0000256" key="1">
    <source>
        <dbReference type="ARBA" id="ARBA00000966"/>
    </source>
</evidence>
<evidence type="ECO:0000256" key="5">
    <source>
        <dbReference type="ARBA" id="ARBA00023001"/>
    </source>
</evidence>
<comment type="similarity">
    <text evidence="2">Belongs to the glycosyl hydrolase 8 (cellulase D) family.</text>
</comment>
<dbReference type="AlphaFoldDB" id="A0A5C0B866"/>
<dbReference type="NCBIfam" id="NF008305">
    <property type="entry name" value="PRK11097.1"/>
    <property type="match status" value="1"/>
</dbReference>
<dbReference type="InterPro" id="IPR012341">
    <property type="entry name" value="6hp_glycosidase-like_sf"/>
</dbReference>
<reference evidence="8 9" key="1">
    <citation type="submission" date="2019-08" db="EMBL/GenBank/DDBJ databases">
        <title>Amphibian skin-associated Pigmentiphaga: genome sequence and occurrence across geography and hosts.</title>
        <authorList>
            <person name="Bletz M.C."/>
            <person name="Bunk B."/>
            <person name="Sproeer C."/>
            <person name="Biwer P."/>
            <person name="Reiter S."/>
            <person name="Rabemananjara F.C.E."/>
            <person name="Schulz S."/>
            <person name="Overmann J."/>
            <person name="Vences M."/>
        </authorList>
    </citation>
    <scope>NUCLEOTIDE SEQUENCE [LARGE SCALE GENOMIC DNA]</scope>
    <source>
        <strain evidence="8 9">Mada1488</strain>
    </source>
</reference>
<keyword evidence="6 8" id="KW-0326">Glycosidase</keyword>
<dbReference type="EMBL" id="CP043046">
    <property type="protein sequence ID" value="QEI09391.1"/>
    <property type="molecule type" value="Genomic_DNA"/>
</dbReference>